<name>A0A9D3RXG4_ANGAN</name>
<dbReference type="EMBL" id="JAFIRN010000009">
    <property type="protein sequence ID" value="KAG5842877.1"/>
    <property type="molecule type" value="Genomic_DNA"/>
</dbReference>
<proteinExistence type="predicted"/>
<dbReference type="Pfam" id="PF15673">
    <property type="entry name" value="Ciart"/>
    <property type="match status" value="1"/>
</dbReference>
<keyword evidence="3" id="KW-1185">Reference proteome</keyword>
<feature type="compositionally biased region" description="Basic and acidic residues" evidence="1">
    <location>
        <begin position="268"/>
        <end position="288"/>
    </location>
</feature>
<feature type="compositionally biased region" description="Polar residues" evidence="1">
    <location>
        <begin position="374"/>
        <end position="386"/>
    </location>
</feature>
<dbReference type="InterPro" id="IPR031373">
    <property type="entry name" value="Ciart"/>
</dbReference>
<accession>A0A9D3RXG4</accession>
<reference evidence="2" key="1">
    <citation type="submission" date="2021-01" db="EMBL/GenBank/DDBJ databases">
        <title>A chromosome-scale assembly of European eel, Anguilla anguilla.</title>
        <authorList>
            <person name="Henkel C."/>
            <person name="Jong-Raadsen S.A."/>
            <person name="Dufour S."/>
            <person name="Weltzien F.-A."/>
            <person name="Palstra A.P."/>
            <person name="Pelster B."/>
            <person name="Spaink H.P."/>
            <person name="Van Den Thillart G.E."/>
            <person name="Jansen H."/>
            <person name="Zahm M."/>
            <person name="Klopp C."/>
            <person name="Cedric C."/>
            <person name="Louis A."/>
            <person name="Berthelot C."/>
            <person name="Parey E."/>
            <person name="Roest Crollius H."/>
            <person name="Montfort J."/>
            <person name="Robinson-Rechavi M."/>
            <person name="Bucao C."/>
            <person name="Bouchez O."/>
            <person name="Gislard M."/>
            <person name="Lluch J."/>
            <person name="Milhes M."/>
            <person name="Lampietro C."/>
            <person name="Lopez Roques C."/>
            <person name="Donnadieu C."/>
            <person name="Braasch I."/>
            <person name="Desvignes T."/>
            <person name="Postlethwait J."/>
            <person name="Bobe J."/>
            <person name="Guiguen Y."/>
            <person name="Dirks R."/>
        </authorList>
    </citation>
    <scope>NUCLEOTIDE SEQUENCE</scope>
    <source>
        <strain evidence="2">Tag_6206</strain>
        <tissue evidence="2">Liver</tissue>
    </source>
</reference>
<dbReference type="PANTHER" id="PTHR35441">
    <property type="entry name" value="CIRCADIAN-ASSOCIATED TRANSCRIPTIONAL REPRESSOR"/>
    <property type="match status" value="1"/>
</dbReference>
<dbReference type="PANTHER" id="PTHR35441:SF1">
    <property type="entry name" value="CIRCADIAN-ASSOCIATED TRANSCRIPTIONAL REPRESSOR"/>
    <property type="match status" value="1"/>
</dbReference>
<dbReference type="AlphaFoldDB" id="A0A9D3RXG4"/>
<feature type="region of interest" description="Disordered" evidence="1">
    <location>
        <begin position="144"/>
        <end position="178"/>
    </location>
</feature>
<sequence>MQSFGSASSWQSRDSPSSSHSFLHSEGDQTEDEADVFLSEGEGDSGRDQAGWCPGSTRVILVSQSGGVRTGGEGRTEGDFVFAQKCAELQGFVRPLLELLNGLKRGKYDRAPSPQPPPENNPYCLVTGLSTLWAVYRSQQFPAERCHGQDPEDCGSTAETQHGREAPAHPPAGGDDAQTVVPADLALRPAHLGGHAHPAGSLARGAAPRWRRDQLHIPVKKRRLSWMNTDSPAQAAPACKRVQREEPALGVTSSPSERASVRPGGRGARCEKEEGKEARGEVSSRPESRLAPVPHPSKESGEGRGGNTIPPVATAGSPATQDTFISSTTRLSPPLDPAPVTHEPVRCHSQPIATETEGGRGRASETSRRWNRSLPLQTKPFTAPEQ</sequence>
<dbReference type="GO" id="GO:0000978">
    <property type="term" value="F:RNA polymerase II cis-regulatory region sequence-specific DNA binding"/>
    <property type="evidence" value="ECO:0007669"/>
    <property type="project" value="TreeGrafter"/>
</dbReference>
<evidence type="ECO:0000313" key="2">
    <source>
        <dbReference type="EMBL" id="KAG5842877.1"/>
    </source>
</evidence>
<feature type="compositionally biased region" description="Basic and acidic residues" evidence="1">
    <location>
        <begin position="357"/>
        <end position="368"/>
    </location>
</feature>
<organism evidence="2 3">
    <name type="scientific">Anguilla anguilla</name>
    <name type="common">European freshwater eel</name>
    <name type="synonym">Muraena anguilla</name>
    <dbReference type="NCBI Taxonomy" id="7936"/>
    <lineage>
        <taxon>Eukaryota</taxon>
        <taxon>Metazoa</taxon>
        <taxon>Chordata</taxon>
        <taxon>Craniata</taxon>
        <taxon>Vertebrata</taxon>
        <taxon>Euteleostomi</taxon>
        <taxon>Actinopterygii</taxon>
        <taxon>Neopterygii</taxon>
        <taxon>Teleostei</taxon>
        <taxon>Anguilliformes</taxon>
        <taxon>Anguillidae</taxon>
        <taxon>Anguilla</taxon>
    </lineage>
</organism>
<dbReference type="Proteomes" id="UP001044222">
    <property type="component" value="Chromosome 9"/>
</dbReference>
<feature type="region of interest" description="Disordered" evidence="1">
    <location>
        <begin position="1"/>
        <end position="53"/>
    </location>
</feature>
<evidence type="ECO:0000256" key="1">
    <source>
        <dbReference type="SAM" id="MobiDB-lite"/>
    </source>
</evidence>
<feature type="compositionally biased region" description="Polar residues" evidence="1">
    <location>
        <begin position="317"/>
        <end position="331"/>
    </location>
</feature>
<feature type="region of interest" description="Disordered" evidence="1">
    <location>
        <begin position="226"/>
        <end position="386"/>
    </location>
</feature>
<dbReference type="GO" id="GO:0032922">
    <property type="term" value="P:circadian regulation of gene expression"/>
    <property type="evidence" value="ECO:0007669"/>
    <property type="project" value="InterPro"/>
</dbReference>
<protein>
    <submittedName>
        <fullName evidence="2">Uncharacterized protein</fullName>
    </submittedName>
</protein>
<comment type="caution">
    <text evidence="2">The sequence shown here is derived from an EMBL/GenBank/DDBJ whole genome shotgun (WGS) entry which is preliminary data.</text>
</comment>
<gene>
    <name evidence="2" type="ORF">ANANG_G00182410</name>
</gene>
<dbReference type="GO" id="GO:0045892">
    <property type="term" value="P:negative regulation of DNA-templated transcription"/>
    <property type="evidence" value="ECO:0007669"/>
    <property type="project" value="TreeGrafter"/>
</dbReference>
<evidence type="ECO:0000313" key="3">
    <source>
        <dbReference type="Proteomes" id="UP001044222"/>
    </source>
</evidence>
<feature type="compositionally biased region" description="Low complexity" evidence="1">
    <location>
        <begin position="1"/>
        <end position="24"/>
    </location>
</feature>
<dbReference type="GO" id="GO:0005634">
    <property type="term" value="C:nucleus"/>
    <property type="evidence" value="ECO:0007669"/>
    <property type="project" value="TreeGrafter"/>
</dbReference>